<keyword evidence="1" id="KW-0812">Transmembrane</keyword>
<dbReference type="EMBL" id="ML733441">
    <property type="protein sequence ID" value="KAB8219203.1"/>
    <property type="molecule type" value="Genomic_DNA"/>
</dbReference>
<sequence length="146" mass="16706">MLLLPSLRPFFVLHASHSPLSTGIILVEFLESVLQKHLVLSINLRHPHLLWEARALIPCLLGLIAILQSFFLCISLSIFAPLSLRKPYLNREVAESQVPVHLQSDTTLYFQSHCFVLQLFRPWIDTTQSLGPFERLYVFPCGPFLL</sequence>
<keyword evidence="1" id="KW-0472">Membrane</keyword>
<evidence type="ECO:0000313" key="3">
    <source>
        <dbReference type="Proteomes" id="UP000326799"/>
    </source>
</evidence>
<dbReference type="Proteomes" id="UP000326799">
    <property type="component" value="Unassembled WGS sequence"/>
</dbReference>
<feature type="transmembrane region" description="Helical" evidence="1">
    <location>
        <begin position="55"/>
        <end position="82"/>
    </location>
</feature>
<keyword evidence="3" id="KW-1185">Reference proteome</keyword>
<dbReference type="AlphaFoldDB" id="A0A5N6EQM8"/>
<reference evidence="2 3" key="1">
    <citation type="submission" date="2019-04" db="EMBL/GenBank/DDBJ databases">
        <title>Fungal friends and foes A comparative genomics study of 23 Aspergillus species from section Flavi.</title>
        <authorList>
            <consortium name="DOE Joint Genome Institute"/>
            <person name="Kjaerbolling I."/>
            <person name="Vesth T.C."/>
            <person name="Frisvad J.C."/>
            <person name="Nybo J.L."/>
            <person name="Theobald S."/>
            <person name="Kildgaard S."/>
            <person name="Petersen T.I."/>
            <person name="Kuo A."/>
            <person name="Sato A."/>
            <person name="Lyhne E.K."/>
            <person name="Kogle M.E."/>
            <person name="Wiebenga A."/>
            <person name="Kun R.S."/>
            <person name="Lubbers R.J."/>
            <person name="Makela M.R."/>
            <person name="Barry K."/>
            <person name="Chovatia M."/>
            <person name="Clum A."/>
            <person name="Daum C."/>
            <person name="Haridas S."/>
            <person name="He G."/>
            <person name="LaButti K."/>
            <person name="Lipzen A."/>
            <person name="Mondo S."/>
            <person name="Pangilinan J."/>
            <person name="Riley R."/>
            <person name="Salamov A."/>
            <person name="Simmons B.A."/>
            <person name="Magnuson J.K."/>
            <person name="Henrissat B."/>
            <person name="Mortensen U.H."/>
            <person name="Larsen T.O."/>
            <person name="De vries R.P."/>
            <person name="Grigoriev I.V."/>
            <person name="Machida M."/>
            <person name="Baker S.E."/>
            <person name="Andersen M.R."/>
        </authorList>
    </citation>
    <scope>NUCLEOTIDE SEQUENCE [LARGE SCALE GENOMIC DNA]</scope>
    <source>
        <strain evidence="2 3">CBS 126849</strain>
    </source>
</reference>
<keyword evidence="1" id="KW-1133">Transmembrane helix</keyword>
<gene>
    <name evidence="2" type="ORF">BDV33DRAFT_115124</name>
</gene>
<accession>A0A5N6EQM8</accession>
<proteinExistence type="predicted"/>
<organism evidence="2 3">
    <name type="scientific">Aspergillus novoparasiticus</name>
    <dbReference type="NCBI Taxonomy" id="986946"/>
    <lineage>
        <taxon>Eukaryota</taxon>
        <taxon>Fungi</taxon>
        <taxon>Dikarya</taxon>
        <taxon>Ascomycota</taxon>
        <taxon>Pezizomycotina</taxon>
        <taxon>Eurotiomycetes</taxon>
        <taxon>Eurotiomycetidae</taxon>
        <taxon>Eurotiales</taxon>
        <taxon>Aspergillaceae</taxon>
        <taxon>Aspergillus</taxon>
        <taxon>Aspergillus subgen. Circumdati</taxon>
    </lineage>
</organism>
<protein>
    <submittedName>
        <fullName evidence="2">Uncharacterized protein</fullName>
    </submittedName>
</protein>
<evidence type="ECO:0000256" key="1">
    <source>
        <dbReference type="SAM" id="Phobius"/>
    </source>
</evidence>
<evidence type="ECO:0000313" key="2">
    <source>
        <dbReference type="EMBL" id="KAB8219203.1"/>
    </source>
</evidence>
<name>A0A5N6EQM8_9EURO</name>